<sequence>MNKFVDNGTLIYEFSDLFLVKCPNCNGMAKVIPLIEPGKDYIKDKLYFSDRRVICNTCGFNKDKRAPLNKPYYLRIVHFGKDWKDNCINIGGNHDWIFGYPLYLNLTCKGHILWAYNLRHLEFIESFINEKLRNSSTYYLSLVSRLPKWLIESKNKDEVLKGIKKLKVKYMSVSQ</sequence>
<dbReference type="EMBL" id="JBHSMH010000102">
    <property type="protein sequence ID" value="MFC5471594.1"/>
    <property type="molecule type" value="Genomic_DNA"/>
</dbReference>
<accession>A0ABW0M174</accession>
<reference evidence="2" key="1">
    <citation type="journal article" date="2019" name="Int. J. Syst. Evol. Microbiol.">
        <title>The Global Catalogue of Microorganisms (GCM) 10K type strain sequencing project: providing services to taxonomists for standard genome sequencing and annotation.</title>
        <authorList>
            <consortium name="The Broad Institute Genomics Platform"/>
            <consortium name="The Broad Institute Genome Sequencing Center for Infectious Disease"/>
            <person name="Wu L."/>
            <person name="Ma J."/>
        </authorList>
    </citation>
    <scope>NUCLEOTIDE SEQUENCE [LARGE SCALE GENOMIC DNA]</scope>
    <source>
        <strain evidence="2">CCUG 57113</strain>
    </source>
</reference>
<dbReference type="Proteomes" id="UP001596105">
    <property type="component" value="Unassembled WGS sequence"/>
</dbReference>
<gene>
    <name evidence="1" type="ORF">ACFPPD_23240</name>
</gene>
<name>A0ABW0M174_9BACL</name>
<evidence type="ECO:0000313" key="1">
    <source>
        <dbReference type="EMBL" id="MFC5471594.1"/>
    </source>
</evidence>
<protein>
    <recommendedName>
        <fullName evidence="3">CpXC domain-containing protein</fullName>
    </recommendedName>
</protein>
<keyword evidence="2" id="KW-1185">Reference proteome</keyword>
<evidence type="ECO:0008006" key="3">
    <source>
        <dbReference type="Google" id="ProtNLM"/>
    </source>
</evidence>
<comment type="caution">
    <text evidence="1">The sequence shown here is derived from an EMBL/GenBank/DDBJ whole genome shotgun (WGS) entry which is preliminary data.</text>
</comment>
<proteinExistence type="predicted"/>
<evidence type="ECO:0000313" key="2">
    <source>
        <dbReference type="Proteomes" id="UP001596105"/>
    </source>
</evidence>
<dbReference type="RefSeq" id="WP_209751980.1">
    <property type="nucleotide sequence ID" value="NZ_JBHSMH010000102.1"/>
</dbReference>
<organism evidence="1 2">
    <name type="scientific">Cohnella suwonensis</name>
    <dbReference type="NCBI Taxonomy" id="696072"/>
    <lineage>
        <taxon>Bacteria</taxon>
        <taxon>Bacillati</taxon>
        <taxon>Bacillota</taxon>
        <taxon>Bacilli</taxon>
        <taxon>Bacillales</taxon>
        <taxon>Paenibacillaceae</taxon>
        <taxon>Cohnella</taxon>
    </lineage>
</organism>